<comment type="caution">
    <text evidence="1">The sequence shown here is derived from an EMBL/GenBank/DDBJ whole genome shotgun (WGS) entry which is preliminary data.</text>
</comment>
<name>A0AAD7AJ67_9AGAR</name>
<proteinExistence type="predicted"/>
<evidence type="ECO:0000313" key="1">
    <source>
        <dbReference type="EMBL" id="KAJ7360671.1"/>
    </source>
</evidence>
<dbReference type="AlphaFoldDB" id="A0AAD7AJ67"/>
<reference evidence="1" key="1">
    <citation type="submission" date="2023-03" db="EMBL/GenBank/DDBJ databases">
        <title>Massive genome expansion in bonnet fungi (Mycena s.s.) driven by repeated elements and novel gene families across ecological guilds.</title>
        <authorList>
            <consortium name="Lawrence Berkeley National Laboratory"/>
            <person name="Harder C.B."/>
            <person name="Miyauchi S."/>
            <person name="Viragh M."/>
            <person name="Kuo A."/>
            <person name="Thoen E."/>
            <person name="Andreopoulos B."/>
            <person name="Lu D."/>
            <person name="Skrede I."/>
            <person name="Drula E."/>
            <person name="Henrissat B."/>
            <person name="Morin E."/>
            <person name="Kohler A."/>
            <person name="Barry K."/>
            <person name="LaButti K."/>
            <person name="Morin E."/>
            <person name="Salamov A."/>
            <person name="Lipzen A."/>
            <person name="Mereny Z."/>
            <person name="Hegedus B."/>
            <person name="Baldrian P."/>
            <person name="Stursova M."/>
            <person name="Weitz H."/>
            <person name="Taylor A."/>
            <person name="Grigoriev I.V."/>
            <person name="Nagy L.G."/>
            <person name="Martin F."/>
            <person name="Kauserud H."/>
        </authorList>
    </citation>
    <scope>NUCLEOTIDE SEQUENCE</scope>
    <source>
        <strain evidence="1">CBHHK002</strain>
    </source>
</reference>
<organism evidence="1 2">
    <name type="scientific">Mycena albidolilacea</name>
    <dbReference type="NCBI Taxonomy" id="1033008"/>
    <lineage>
        <taxon>Eukaryota</taxon>
        <taxon>Fungi</taxon>
        <taxon>Dikarya</taxon>
        <taxon>Basidiomycota</taxon>
        <taxon>Agaricomycotina</taxon>
        <taxon>Agaricomycetes</taxon>
        <taxon>Agaricomycetidae</taxon>
        <taxon>Agaricales</taxon>
        <taxon>Marasmiineae</taxon>
        <taxon>Mycenaceae</taxon>
        <taxon>Mycena</taxon>
    </lineage>
</organism>
<accession>A0AAD7AJ67</accession>
<dbReference type="EMBL" id="JARIHO010000005">
    <property type="protein sequence ID" value="KAJ7360671.1"/>
    <property type="molecule type" value="Genomic_DNA"/>
</dbReference>
<protein>
    <submittedName>
        <fullName evidence="1">Uncharacterized protein</fullName>
    </submittedName>
</protein>
<dbReference type="Proteomes" id="UP001218218">
    <property type="component" value="Unassembled WGS sequence"/>
</dbReference>
<gene>
    <name evidence="1" type="ORF">DFH08DRAFT_951335</name>
</gene>
<evidence type="ECO:0000313" key="2">
    <source>
        <dbReference type="Proteomes" id="UP001218218"/>
    </source>
</evidence>
<sequence length="134" mass="14181">MTFRDINLFVVVVGTTTGELGSGSAVYNFLVGTEQTPSGATPTLGKNSFGDILGGVQLKLESHLASYTAIHWTWNPAIGLLTPHWVTKSGSTIPVFIVLIDASDSASVTANRRLRRDFNNAGTNVTFGIVVSGI</sequence>
<keyword evidence="2" id="KW-1185">Reference proteome</keyword>